<dbReference type="InParanoid" id="F0XVL9"/>
<dbReference type="OrthoDB" id="200948at2759"/>
<protein>
    <submittedName>
        <fullName evidence="2">Expressed protein</fullName>
    </submittedName>
</protein>
<sequence length="454" mass="48471">MASAAATAAARRRAAAAARARVCAAVAAARHARNPRAARGPRMRLVLCLAVANALNVVRAPPKTQTMGAVAAWHATRKNEITRRLGRDAVAELEAPTPARTLSCLAAVNVANVYLASATPALGGLWWLVVAATVGAWCSLAQFALLHDVVHGGADVGGAPGERRRFRERVLKYGSQPSVFGYWLYLALGHLNHHAATGDFTAKELFASSELAFEDGDLFFASHRQDSPGGGDDDPACISIARASYRTLWNNGGSDLAALGNAAAYALSMSLERAALCGNDKLVALTDSNRLFFPNKPPAFHEMCGSYARAAALAQCGVVVLAHGDLRALAYLLVAETAWQVPPWPAASLFVSNHGVHDDGAGVGGAGPADRPTYSVYGGGLFDALCFNANYHCEHHDFPKVPLWRLPELRRRAGADFYPESPPWTDVLDAAFRRRVTYPKWNREAVATSELSLL</sequence>
<dbReference type="PANTHER" id="PTHR12879:SF8">
    <property type="entry name" value="SPHINGOLIPID DELTA(4)-DESATURASE DES1"/>
    <property type="match status" value="1"/>
</dbReference>
<dbReference type="GeneID" id="20223077"/>
<feature type="domain" description="Fatty acid desaturase" evidence="1">
    <location>
        <begin position="223"/>
        <end position="424"/>
    </location>
</feature>
<gene>
    <name evidence="2" type="ORF">AURANDRAFT_60584</name>
</gene>
<accession>F0XVL9</accession>
<dbReference type="GO" id="GO:0046513">
    <property type="term" value="P:ceramide biosynthetic process"/>
    <property type="evidence" value="ECO:0007669"/>
    <property type="project" value="TreeGrafter"/>
</dbReference>
<dbReference type="AlphaFoldDB" id="F0XVL9"/>
<evidence type="ECO:0000259" key="1">
    <source>
        <dbReference type="Pfam" id="PF00487"/>
    </source>
</evidence>
<dbReference type="GO" id="GO:0016020">
    <property type="term" value="C:membrane"/>
    <property type="evidence" value="ECO:0007669"/>
    <property type="project" value="GOC"/>
</dbReference>
<evidence type="ECO:0000313" key="3">
    <source>
        <dbReference type="Proteomes" id="UP000002729"/>
    </source>
</evidence>
<evidence type="ECO:0000313" key="2">
    <source>
        <dbReference type="EMBL" id="EGB12623.1"/>
    </source>
</evidence>
<proteinExistence type="predicted"/>
<dbReference type="InterPro" id="IPR005804">
    <property type="entry name" value="FA_desaturase_dom"/>
</dbReference>
<dbReference type="PANTHER" id="PTHR12879">
    <property type="entry name" value="SPHINGOLIPID DELTA 4 DESATURASE/C-4 HYDROXYLASE PROTEIN DES2"/>
    <property type="match status" value="1"/>
</dbReference>
<dbReference type="GO" id="GO:0042284">
    <property type="term" value="F:sphingolipid delta-4 desaturase activity"/>
    <property type="evidence" value="ECO:0007669"/>
    <property type="project" value="TreeGrafter"/>
</dbReference>
<name>F0XVL9_AURAN</name>
<keyword evidence="3" id="KW-1185">Reference proteome</keyword>
<dbReference type="eggNOG" id="ENOG502S0V2">
    <property type="taxonomic scope" value="Eukaryota"/>
</dbReference>
<dbReference type="Proteomes" id="UP000002729">
    <property type="component" value="Unassembled WGS sequence"/>
</dbReference>
<organism evidence="3">
    <name type="scientific">Aureococcus anophagefferens</name>
    <name type="common">Harmful bloom alga</name>
    <dbReference type="NCBI Taxonomy" id="44056"/>
    <lineage>
        <taxon>Eukaryota</taxon>
        <taxon>Sar</taxon>
        <taxon>Stramenopiles</taxon>
        <taxon>Ochrophyta</taxon>
        <taxon>Pelagophyceae</taxon>
        <taxon>Pelagomonadales</taxon>
        <taxon>Pelagomonadaceae</taxon>
        <taxon>Aureococcus</taxon>
    </lineage>
</organism>
<dbReference type="OMA" id="CEHHDFP"/>
<reference evidence="2 3" key="1">
    <citation type="journal article" date="2011" name="Proc. Natl. Acad. Sci. U.S.A.">
        <title>Niche of harmful alga Aureococcus anophagefferens revealed through ecogenomics.</title>
        <authorList>
            <person name="Gobler C.J."/>
            <person name="Berry D.L."/>
            <person name="Dyhrman S.T."/>
            <person name="Wilhelm S.W."/>
            <person name="Salamov A."/>
            <person name="Lobanov A.V."/>
            <person name="Zhang Y."/>
            <person name="Collier J.L."/>
            <person name="Wurch L.L."/>
            <person name="Kustka A.B."/>
            <person name="Dill B.D."/>
            <person name="Shah M."/>
            <person name="VerBerkmoes N.C."/>
            <person name="Kuo A."/>
            <person name="Terry A."/>
            <person name="Pangilinan J."/>
            <person name="Lindquist E.A."/>
            <person name="Lucas S."/>
            <person name="Paulsen I.T."/>
            <person name="Hattenrath-Lehmann T.K."/>
            <person name="Talmage S.C."/>
            <person name="Walker E.A."/>
            <person name="Koch F."/>
            <person name="Burson A.M."/>
            <person name="Marcoval M.A."/>
            <person name="Tang Y.Z."/>
            <person name="Lecleir G.R."/>
            <person name="Coyne K.J."/>
            <person name="Berg G.M."/>
            <person name="Bertrand E.M."/>
            <person name="Saito M.A."/>
            <person name="Gladyshev V.N."/>
            <person name="Grigoriev I.V."/>
        </authorList>
    </citation>
    <scope>NUCLEOTIDE SEQUENCE [LARGE SCALE GENOMIC DNA]</scope>
    <source>
        <strain evidence="3">CCMP 1984</strain>
    </source>
</reference>
<dbReference type="KEGG" id="aaf:AURANDRAFT_60584"/>
<dbReference type="RefSeq" id="XP_009032285.1">
    <property type="nucleotide sequence ID" value="XM_009034037.1"/>
</dbReference>
<dbReference type="Pfam" id="PF00487">
    <property type="entry name" value="FA_desaturase"/>
    <property type="match status" value="1"/>
</dbReference>
<dbReference type="EMBL" id="GL833120">
    <property type="protein sequence ID" value="EGB12623.1"/>
    <property type="molecule type" value="Genomic_DNA"/>
</dbReference>